<dbReference type="SFLD" id="SFLDS00019">
    <property type="entry name" value="Glutathione_Transferase_(cytos"/>
    <property type="match status" value="1"/>
</dbReference>
<dbReference type="PANTHER" id="PTHR42673:SF4">
    <property type="entry name" value="MALEYLACETOACETATE ISOMERASE"/>
    <property type="match status" value="1"/>
</dbReference>
<dbReference type="PANTHER" id="PTHR42673">
    <property type="entry name" value="MALEYLACETOACETATE ISOMERASE"/>
    <property type="match status" value="1"/>
</dbReference>
<evidence type="ECO:0000313" key="2">
    <source>
        <dbReference type="EMBL" id="HFC92473.1"/>
    </source>
</evidence>
<dbReference type="GO" id="GO:0006749">
    <property type="term" value="P:glutathione metabolic process"/>
    <property type="evidence" value="ECO:0007669"/>
    <property type="project" value="TreeGrafter"/>
</dbReference>
<comment type="caution">
    <text evidence="2">The sequence shown here is derived from an EMBL/GenBank/DDBJ whole genome shotgun (WGS) entry which is preliminary data.</text>
</comment>
<dbReference type="InterPro" id="IPR004045">
    <property type="entry name" value="Glutathione_S-Trfase_N"/>
</dbReference>
<dbReference type="GO" id="GO:0016034">
    <property type="term" value="F:maleylacetoacetate isomerase activity"/>
    <property type="evidence" value="ECO:0007669"/>
    <property type="project" value="TreeGrafter"/>
</dbReference>
<protein>
    <submittedName>
        <fullName evidence="2">Glutathione S-transferase family protein</fullName>
    </submittedName>
</protein>
<dbReference type="SUPFAM" id="SSF47616">
    <property type="entry name" value="GST C-terminal domain-like"/>
    <property type="match status" value="1"/>
</dbReference>
<evidence type="ECO:0000259" key="1">
    <source>
        <dbReference type="PROSITE" id="PS50404"/>
    </source>
</evidence>
<accession>A0A7V2T316</accession>
<dbReference type="Gene3D" id="3.40.30.10">
    <property type="entry name" value="Glutaredoxin"/>
    <property type="match status" value="1"/>
</dbReference>
<dbReference type="InterPro" id="IPR040079">
    <property type="entry name" value="Glutathione_S-Trfase"/>
</dbReference>
<dbReference type="InterPro" id="IPR036249">
    <property type="entry name" value="Thioredoxin-like_sf"/>
</dbReference>
<dbReference type="PROSITE" id="PS50404">
    <property type="entry name" value="GST_NTER"/>
    <property type="match status" value="1"/>
</dbReference>
<dbReference type="EMBL" id="DRMS01000248">
    <property type="protein sequence ID" value="HFC92473.1"/>
    <property type="molecule type" value="Genomic_DNA"/>
</dbReference>
<dbReference type="SUPFAM" id="SSF52833">
    <property type="entry name" value="Thioredoxin-like"/>
    <property type="match status" value="1"/>
</dbReference>
<proteinExistence type="predicted"/>
<feature type="domain" description="GST N-terminal" evidence="1">
    <location>
        <begin position="21"/>
        <end position="101"/>
    </location>
</feature>
<dbReference type="Proteomes" id="UP000885750">
    <property type="component" value="Unassembled WGS sequence"/>
</dbReference>
<dbReference type="GO" id="GO:0006559">
    <property type="term" value="P:L-phenylalanine catabolic process"/>
    <property type="evidence" value="ECO:0007669"/>
    <property type="project" value="TreeGrafter"/>
</dbReference>
<reference evidence="2" key="1">
    <citation type="journal article" date="2020" name="mSystems">
        <title>Genome- and Community-Level Interaction Insights into Carbon Utilization and Element Cycling Functions of Hydrothermarchaeota in Hydrothermal Sediment.</title>
        <authorList>
            <person name="Zhou Z."/>
            <person name="Liu Y."/>
            <person name="Xu W."/>
            <person name="Pan J."/>
            <person name="Luo Z.H."/>
            <person name="Li M."/>
        </authorList>
    </citation>
    <scope>NUCLEOTIDE SEQUENCE [LARGE SCALE GENOMIC DNA]</scope>
    <source>
        <strain evidence="2">HyVt-493</strain>
    </source>
</reference>
<sequence length="236" mass="27529">MTIIMVIIAQYLVKDKIMSNLTLIIGNKNYSSWSLRPWLYMMQLGIDFEEIRISLYTPDMETQLEPCFSDSKVPVLIDEGYSIWDSLAIMEYLADKFPENVSWPAYIKARATARSVSCEMHSSYTALRHEISMNCSAEQHTKPLSSETEHDIERIIALWRHCKRFYGQDGKWLFSQFTIADAMFAPIAIRLHKIDYPLKDVEAEYMDTLYNNKHMQNWIKAGREETEVIDLFDGSL</sequence>
<dbReference type="InterPro" id="IPR036282">
    <property type="entry name" value="Glutathione-S-Trfase_C_sf"/>
</dbReference>
<gene>
    <name evidence="2" type="ORF">ENJ51_06640</name>
</gene>
<dbReference type="GO" id="GO:0004364">
    <property type="term" value="F:glutathione transferase activity"/>
    <property type="evidence" value="ECO:0007669"/>
    <property type="project" value="TreeGrafter"/>
</dbReference>
<dbReference type="AlphaFoldDB" id="A0A7V2T316"/>
<dbReference type="Pfam" id="PF13409">
    <property type="entry name" value="GST_N_2"/>
    <property type="match status" value="1"/>
</dbReference>
<name>A0A7V2T316_LEUMU</name>
<dbReference type="CDD" id="cd03043">
    <property type="entry name" value="GST_N_1"/>
    <property type="match status" value="1"/>
</dbReference>
<dbReference type="Gene3D" id="1.20.1050.10">
    <property type="match status" value="1"/>
</dbReference>
<organism evidence="2">
    <name type="scientific">Leucothrix mucor</name>
    <dbReference type="NCBI Taxonomy" id="45248"/>
    <lineage>
        <taxon>Bacteria</taxon>
        <taxon>Pseudomonadati</taxon>
        <taxon>Pseudomonadota</taxon>
        <taxon>Gammaproteobacteria</taxon>
        <taxon>Thiotrichales</taxon>
        <taxon>Thiotrichaceae</taxon>
        <taxon>Leucothrix</taxon>
    </lineage>
</organism>
<dbReference type="CDD" id="cd03194">
    <property type="entry name" value="GST_C_3"/>
    <property type="match status" value="1"/>
</dbReference>